<dbReference type="InterPro" id="IPR055708">
    <property type="entry name" value="DUF7284"/>
</dbReference>
<proteinExistence type="predicted"/>
<dbReference type="OMA" id="DARWIPY"/>
<dbReference type="RefSeq" id="WP_015764000.1">
    <property type="nucleotide sequence ID" value="NZ_CP039375.1"/>
</dbReference>
<evidence type="ECO:0000313" key="2">
    <source>
        <dbReference type="Proteomes" id="UP000297053"/>
    </source>
</evidence>
<dbReference type="Proteomes" id="UP000297053">
    <property type="component" value="Chromosome"/>
</dbReference>
<dbReference type="GeneID" id="42177776"/>
<dbReference type="EMBL" id="CP039375">
    <property type="protein sequence ID" value="QCD64567.1"/>
    <property type="molecule type" value="Genomic_DNA"/>
</dbReference>
<dbReference type="KEGG" id="halz:E5139_02525"/>
<protein>
    <submittedName>
        <fullName evidence="1">Uncharacterized protein</fullName>
    </submittedName>
</protein>
<gene>
    <name evidence="1" type="ORF">E5139_02525</name>
</gene>
<name>A0A4D6K8R2_9EURY</name>
<reference evidence="1 2" key="1">
    <citation type="submission" date="2019-04" db="EMBL/GenBank/DDBJ databases">
        <title>Complete genome sequence of Arthrobacter sp. ZXY-2 associated with effective atrazine degradation and salt adaptation.</title>
        <authorList>
            <person name="Zhao X."/>
        </authorList>
    </citation>
    <scope>NUCLEOTIDE SEQUENCE [LARGE SCALE GENOMIC DNA]</scope>
    <source>
        <strain evidence="2">ZP60</strain>
    </source>
</reference>
<organism evidence="1 2">
    <name type="scientific">Halomicrobium mukohataei</name>
    <dbReference type="NCBI Taxonomy" id="57705"/>
    <lineage>
        <taxon>Archaea</taxon>
        <taxon>Methanobacteriati</taxon>
        <taxon>Methanobacteriota</taxon>
        <taxon>Stenosarchaea group</taxon>
        <taxon>Halobacteria</taxon>
        <taxon>Halobacteriales</taxon>
        <taxon>Haloarculaceae</taxon>
        <taxon>Halomicrobium</taxon>
    </lineage>
</organism>
<accession>A0A4D6K8R2</accession>
<reference evidence="1 2" key="2">
    <citation type="submission" date="2019-04" db="EMBL/GenBank/DDBJ databases">
        <authorList>
            <person name="Yang S."/>
            <person name="Wei W."/>
        </authorList>
    </citation>
    <scope>NUCLEOTIDE SEQUENCE [LARGE SCALE GENOMIC DNA]</scope>
    <source>
        <strain evidence="2">ZP60</strain>
    </source>
</reference>
<dbReference type="AlphaFoldDB" id="A0A4D6K8R2"/>
<sequence length="292" mass="30136">MRAISTVVDTTLFLLLLGGAVGTLVAGTGGLDAPPSGDDHADETATSLATTTVGVDYALTPRNNHSDGVSYGHSADFDRTAHGTVAGLLAAATRTAATLDGERIAPAGGGFERAVRNETRAAVHRRATAVGVTAVWEPYDGAPLGGRIHAGPTPPARADVRAARLTVDSGIEPANERAREAARTDGTDGVARVVAAAVVEGFFSPAESRVALRGDAPADTLAAHRYRRVARLTDAPALDLENGSVEATNARLTAALADRFAADMRDRFETPAATARAVSTGEVRIVVRTWSP</sequence>
<evidence type="ECO:0000313" key="1">
    <source>
        <dbReference type="EMBL" id="QCD64567.1"/>
    </source>
</evidence>
<dbReference type="Pfam" id="PF23955">
    <property type="entry name" value="DUF7284"/>
    <property type="match status" value="1"/>
</dbReference>